<feature type="compositionally biased region" description="Low complexity" evidence="1">
    <location>
        <begin position="95"/>
        <end position="112"/>
    </location>
</feature>
<organism evidence="2 3">
    <name type="scientific">Pseudoneurospora amorphoporcata</name>
    <dbReference type="NCBI Taxonomy" id="241081"/>
    <lineage>
        <taxon>Eukaryota</taxon>
        <taxon>Fungi</taxon>
        <taxon>Dikarya</taxon>
        <taxon>Ascomycota</taxon>
        <taxon>Pezizomycotina</taxon>
        <taxon>Sordariomycetes</taxon>
        <taxon>Sordariomycetidae</taxon>
        <taxon>Sordariales</taxon>
        <taxon>Sordariaceae</taxon>
        <taxon>Pseudoneurospora</taxon>
    </lineage>
</organism>
<reference evidence="2" key="2">
    <citation type="submission" date="2023-06" db="EMBL/GenBank/DDBJ databases">
        <authorList>
            <consortium name="Lawrence Berkeley National Laboratory"/>
            <person name="Mondo S.J."/>
            <person name="Hensen N."/>
            <person name="Bonometti L."/>
            <person name="Westerberg I."/>
            <person name="Brannstrom I.O."/>
            <person name="Guillou S."/>
            <person name="Cros-Aarteil S."/>
            <person name="Calhoun S."/>
            <person name="Haridas S."/>
            <person name="Kuo A."/>
            <person name="Pangilinan J."/>
            <person name="Riley R."/>
            <person name="Labutti K."/>
            <person name="Andreopoulos B."/>
            <person name="Lipzen A."/>
            <person name="Chen C."/>
            <person name="Yanf M."/>
            <person name="Daum C."/>
            <person name="Ng V."/>
            <person name="Clum A."/>
            <person name="Steindorff A."/>
            <person name="Ohm R."/>
            <person name="Martin F."/>
            <person name="Silar P."/>
            <person name="Natvig D."/>
            <person name="Lalanne C."/>
            <person name="Gautier V."/>
            <person name="Ament-Velasquez S.L."/>
            <person name="Kruys A."/>
            <person name="Hutchinson M.I."/>
            <person name="Powell A.J."/>
            <person name="Barry K."/>
            <person name="Miller A.N."/>
            <person name="Grigoriev I.V."/>
            <person name="Debuchy R."/>
            <person name="Gladieux P."/>
            <person name="Thoren M.H."/>
            <person name="Johannesson H."/>
        </authorList>
    </citation>
    <scope>NUCLEOTIDE SEQUENCE</scope>
    <source>
        <strain evidence="2">CBS 626.80</strain>
    </source>
</reference>
<feature type="compositionally biased region" description="Low complexity" evidence="1">
    <location>
        <begin position="191"/>
        <end position="208"/>
    </location>
</feature>
<feature type="compositionally biased region" description="Low complexity" evidence="1">
    <location>
        <begin position="433"/>
        <end position="463"/>
    </location>
</feature>
<dbReference type="AlphaFoldDB" id="A0AAN6SG93"/>
<feature type="compositionally biased region" description="Low complexity" evidence="1">
    <location>
        <begin position="238"/>
        <end position="268"/>
    </location>
</feature>
<sequence length="572" mass="58906">MSAVKNLRAMFEQKGEMSPPDRGRSPAFSPSESPRPLNKIKTSFIAVEKGGRLGLQPAGSNDSEIPIQRTPGGLGDIASPFVPSEKPNAVDQIMEKAPAAASPEASCIPAESPKAKPTVQSPTDSPHKPPAQNVESSGSAPDEPKRVEIDGATGTSTLGSGSKSAEKTTAPNGAGAVKDKETDPSRPAARTVPKTTTKSTLPPLTTSVANKTAAKAAKSPITAQTPKTRSPTTASSQTPGKTATPKPAAKTTKSSLSSSLNKKPASLAPSPVITGSSKPKVKSPTRPVALPERLTTHTAASGSKLGNARAQSQSRERGPTPASRSSSRARVPAPATSAPKTATSKLKRQNSTNNLPRPSLGAPVKQAAKDHPPTKKEKEVDEGFLARMMRPTAASASKTAERVVTSPPRKSSATPGPAAKRSLSKPRTKKPATKSAAPSAATTPKQSRASSVAAKVEQVATAEEATEVAKTADEEVPLPIVTETPKEAAQPVEEATEAAQEVSAPLPEAEAVAAPQTPTSDVHSVKEETLAQETEAVPLPAAEVADVIDADIEEEEDEKSTSAPEPKPISDS</sequence>
<reference evidence="2" key="1">
    <citation type="journal article" date="2023" name="Mol. Phylogenet. Evol.">
        <title>Genome-scale phylogeny and comparative genomics of the fungal order Sordariales.</title>
        <authorList>
            <person name="Hensen N."/>
            <person name="Bonometti L."/>
            <person name="Westerberg I."/>
            <person name="Brannstrom I.O."/>
            <person name="Guillou S."/>
            <person name="Cros-Aarteil S."/>
            <person name="Calhoun S."/>
            <person name="Haridas S."/>
            <person name="Kuo A."/>
            <person name="Mondo S."/>
            <person name="Pangilinan J."/>
            <person name="Riley R."/>
            <person name="LaButti K."/>
            <person name="Andreopoulos B."/>
            <person name="Lipzen A."/>
            <person name="Chen C."/>
            <person name="Yan M."/>
            <person name="Daum C."/>
            <person name="Ng V."/>
            <person name="Clum A."/>
            <person name="Steindorff A."/>
            <person name="Ohm R.A."/>
            <person name="Martin F."/>
            <person name="Silar P."/>
            <person name="Natvig D.O."/>
            <person name="Lalanne C."/>
            <person name="Gautier V."/>
            <person name="Ament-Velasquez S.L."/>
            <person name="Kruys A."/>
            <person name="Hutchinson M.I."/>
            <person name="Powell A.J."/>
            <person name="Barry K."/>
            <person name="Miller A.N."/>
            <person name="Grigoriev I.V."/>
            <person name="Debuchy R."/>
            <person name="Gladieux P."/>
            <person name="Hiltunen Thoren M."/>
            <person name="Johannesson H."/>
        </authorList>
    </citation>
    <scope>NUCLEOTIDE SEQUENCE</scope>
    <source>
        <strain evidence="2">CBS 626.80</strain>
    </source>
</reference>
<protein>
    <recommendedName>
        <fullName evidence="4">Mucin-7</fullName>
    </recommendedName>
</protein>
<feature type="region of interest" description="Disordered" evidence="1">
    <location>
        <begin position="1"/>
        <end position="40"/>
    </location>
</feature>
<keyword evidence="3" id="KW-1185">Reference proteome</keyword>
<evidence type="ECO:0000313" key="3">
    <source>
        <dbReference type="Proteomes" id="UP001303222"/>
    </source>
</evidence>
<dbReference type="Proteomes" id="UP001303222">
    <property type="component" value="Unassembled WGS sequence"/>
</dbReference>
<feature type="compositionally biased region" description="Basic residues" evidence="1">
    <location>
        <begin position="422"/>
        <end position="432"/>
    </location>
</feature>
<feature type="region of interest" description="Disordered" evidence="1">
    <location>
        <begin position="52"/>
        <end position="572"/>
    </location>
</feature>
<comment type="caution">
    <text evidence="2">The sequence shown here is derived from an EMBL/GenBank/DDBJ whole genome shotgun (WGS) entry which is preliminary data.</text>
</comment>
<feature type="compositionally biased region" description="Basic and acidic residues" evidence="1">
    <location>
        <begin position="367"/>
        <end position="381"/>
    </location>
</feature>
<evidence type="ECO:0000313" key="2">
    <source>
        <dbReference type="EMBL" id="KAK3952550.1"/>
    </source>
</evidence>
<feature type="compositionally biased region" description="Basic and acidic residues" evidence="1">
    <location>
        <begin position="11"/>
        <end position="24"/>
    </location>
</feature>
<proteinExistence type="predicted"/>
<feature type="compositionally biased region" description="Low complexity" evidence="1">
    <location>
        <begin position="501"/>
        <end position="515"/>
    </location>
</feature>
<name>A0AAN6SG93_9PEZI</name>
<gene>
    <name evidence="2" type="ORF">QBC32DRAFT_212316</name>
</gene>
<feature type="compositionally biased region" description="Acidic residues" evidence="1">
    <location>
        <begin position="546"/>
        <end position="558"/>
    </location>
</feature>
<evidence type="ECO:0008006" key="4">
    <source>
        <dbReference type="Google" id="ProtNLM"/>
    </source>
</evidence>
<feature type="compositionally biased region" description="Low complexity" evidence="1">
    <location>
        <begin position="153"/>
        <end position="162"/>
    </location>
</feature>
<evidence type="ECO:0000256" key="1">
    <source>
        <dbReference type="SAM" id="MobiDB-lite"/>
    </source>
</evidence>
<accession>A0AAN6SG93</accession>
<feature type="compositionally biased region" description="Low complexity" evidence="1">
    <location>
        <begin position="319"/>
        <end position="344"/>
    </location>
</feature>
<dbReference type="EMBL" id="MU859121">
    <property type="protein sequence ID" value="KAK3952550.1"/>
    <property type="molecule type" value="Genomic_DNA"/>
</dbReference>
<feature type="compositionally biased region" description="Polar residues" evidence="1">
    <location>
        <begin position="221"/>
        <end position="237"/>
    </location>
</feature>